<gene>
    <name evidence="1" type="ORF">SAMN04489832_5056</name>
</gene>
<dbReference type="EMBL" id="FSQT01000002">
    <property type="protein sequence ID" value="SIN29927.1"/>
    <property type="molecule type" value="Genomic_DNA"/>
</dbReference>
<accession>A0A1N6A7M2</accession>
<dbReference type="AlphaFoldDB" id="A0A1N6A7M2"/>
<name>A0A1N6A7M2_9ACTN</name>
<dbReference type="STRING" id="709881.SAMN04489832_5056"/>
<evidence type="ECO:0000313" key="1">
    <source>
        <dbReference type="EMBL" id="SIN29927.1"/>
    </source>
</evidence>
<evidence type="ECO:0000313" key="2">
    <source>
        <dbReference type="Proteomes" id="UP000185124"/>
    </source>
</evidence>
<evidence type="ECO:0008006" key="3">
    <source>
        <dbReference type="Google" id="ProtNLM"/>
    </source>
</evidence>
<sequence length="68" mass="7272">MARDPGVIAWETAGGAECLWWKTVRLTSRTDTGEGSVSCPSGELEVQPEAVTAFAKASTGRSARPDRY</sequence>
<protein>
    <recommendedName>
        <fullName evidence="3">DUF397 domain-containing protein</fullName>
    </recommendedName>
</protein>
<dbReference type="Proteomes" id="UP000185124">
    <property type="component" value="Unassembled WGS sequence"/>
</dbReference>
<keyword evidence="2" id="KW-1185">Reference proteome</keyword>
<reference evidence="2" key="1">
    <citation type="submission" date="2016-12" db="EMBL/GenBank/DDBJ databases">
        <authorList>
            <person name="Varghese N."/>
            <person name="Submissions S."/>
        </authorList>
    </citation>
    <scope>NUCLEOTIDE SEQUENCE [LARGE SCALE GENOMIC DNA]</scope>
    <source>
        <strain evidence="2">DSM 45599</strain>
    </source>
</reference>
<proteinExistence type="predicted"/>
<organism evidence="1 2">
    <name type="scientific">Micromonospora cremea</name>
    <dbReference type="NCBI Taxonomy" id="709881"/>
    <lineage>
        <taxon>Bacteria</taxon>
        <taxon>Bacillati</taxon>
        <taxon>Actinomycetota</taxon>
        <taxon>Actinomycetes</taxon>
        <taxon>Micromonosporales</taxon>
        <taxon>Micromonosporaceae</taxon>
        <taxon>Micromonospora</taxon>
    </lineage>
</organism>